<name>X0VYI6_9ZZZZ</name>
<dbReference type="EMBL" id="BARS01032698">
    <property type="protein sequence ID" value="GAG17488.1"/>
    <property type="molecule type" value="Genomic_DNA"/>
</dbReference>
<reference evidence="1" key="1">
    <citation type="journal article" date="2014" name="Front. Microbiol.">
        <title>High frequency of phylogenetically diverse reductive dehalogenase-homologous genes in deep subseafloor sedimentary metagenomes.</title>
        <authorList>
            <person name="Kawai M."/>
            <person name="Futagami T."/>
            <person name="Toyoda A."/>
            <person name="Takaki Y."/>
            <person name="Nishi S."/>
            <person name="Hori S."/>
            <person name="Arai W."/>
            <person name="Tsubouchi T."/>
            <person name="Morono Y."/>
            <person name="Uchiyama I."/>
            <person name="Ito T."/>
            <person name="Fujiyama A."/>
            <person name="Inagaki F."/>
            <person name="Takami H."/>
        </authorList>
    </citation>
    <scope>NUCLEOTIDE SEQUENCE</scope>
    <source>
        <strain evidence="1">Expedition CK06-06</strain>
    </source>
</reference>
<proteinExistence type="predicted"/>
<sequence>MAFTDPSTSVWHRASLLNELVDAINRRYEAASWSNEAPIVAQVVPNTTIVQRATFWRDMQEKISGQIINATGFAPWVQSYDAGSPLSTPTYYDGRSTVDRYANLSDVLQSLGKTGSEYQGGEGGYSWRRRTTEGWETAGLLAYGDVVSNYLVEDLQAVLKALIWTQGSASAWYVSWEHDWPTCDGYGQGFDANPMTALNLAIADYTTGRDHSYTPKPCGLMNWDG</sequence>
<comment type="caution">
    <text evidence="1">The sequence shown here is derived from an EMBL/GenBank/DDBJ whole genome shotgun (WGS) entry which is preliminary data.</text>
</comment>
<protein>
    <submittedName>
        <fullName evidence="1">Uncharacterized protein</fullName>
    </submittedName>
</protein>
<evidence type="ECO:0000313" key="1">
    <source>
        <dbReference type="EMBL" id="GAG17488.1"/>
    </source>
</evidence>
<feature type="non-terminal residue" evidence="1">
    <location>
        <position position="225"/>
    </location>
</feature>
<organism evidence="1">
    <name type="scientific">marine sediment metagenome</name>
    <dbReference type="NCBI Taxonomy" id="412755"/>
    <lineage>
        <taxon>unclassified sequences</taxon>
        <taxon>metagenomes</taxon>
        <taxon>ecological metagenomes</taxon>
    </lineage>
</organism>
<accession>X0VYI6</accession>
<dbReference type="AlphaFoldDB" id="X0VYI6"/>
<gene>
    <name evidence="1" type="ORF">S01H1_50735</name>
</gene>